<dbReference type="FunFam" id="3.30.730.10:FF:000001">
    <property type="entry name" value="Ethylene-responsive transcription factor 2"/>
    <property type="match status" value="1"/>
</dbReference>
<keyword evidence="3" id="KW-0238">DNA-binding</keyword>
<gene>
    <name evidence="8" type="ORF">LUZ62_064300</name>
</gene>
<dbReference type="EMBL" id="JAMFTS010000003">
    <property type="protein sequence ID" value="KAJ4780043.1"/>
    <property type="molecule type" value="Genomic_DNA"/>
</dbReference>
<evidence type="ECO:0000256" key="5">
    <source>
        <dbReference type="ARBA" id="ARBA00023242"/>
    </source>
</evidence>
<dbReference type="PANTHER" id="PTHR31194:SF166">
    <property type="entry name" value="PATHOGENESIS-RELATED GENES TRANSCRIPTIONAL ACTIVATOR PTI6"/>
    <property type="match status" value="1"/>
</dbReference>
<dbReference type="CDD" id="cd00018">
    <property type="entry name" value="AP2"/>
    <property type="match status" value="1"/>
</dbReference>
<dbReference type="GO" id="GO:0005634">
    <property type="term" value="C:nucleus"/>
    <property type="evidence" value="ECO:0007669"/>
    <property type="project" value="UniProtKB-SubCell"/>
</dbReference>
<dbReference type="InterPro" id="IPR016177">
    <property type="entry name" value="DNA-bd_dom_sf"/>
</dbReference>
<comment type="caution">
    <text evidence="8">The sequence shown here is derived from an EMBL/GenBank/DDBJ whole genome shotgun (WGS) entry which is preliminary data.</text>
</comment>
<proteinExistence type="predicted"/>
<dbReference type="InterPro" id="IPR001471">
    <property type="entry name" value="AP2/ERF_dom"/>
</dbReference>
<dbReference type="AlphaFoldDB" id="A0AAV8EFL4"/>
<keyword evidence="5" id="KW-0539">Nucleus</keyword>
<feature type="compositionally biased region" description="Basic residues" evidence="6">
    <location>
        <begin position="23"/>
        <end position="37"/>
    </location>
</feature>
<keyword evidence="4" id="KW-0804">Transcription</keyword>
<name>A0AAV8EFL4_9POAL</name>
<dbReference type="PROSITE" id="PS51032">
    <property type="entry name" value="AP2_ERF"/>
    <property type="match status" value="1"/>
</dbReference>
<feature type="region of interest" description="Disordered" evidence="6">
    <location>
        <begin position="1"/>
        <end position="61"/>
    </location>
</feature>
<dbReference type="PRINTS" id="PR00367">
    <property type="entry name" value="ETHRSPELEMNT"/>
</dbReference>
<dbReference type="GO" id="GO:0003677">
    <property type="term" value="F:DNA binding"/>
    <property type="evidence" value="ECO:0007669"/>
    <property type="project" value="UniProtKB-KW"/>
</dbReference>
<dbReference type="Gene3D" id="3.30.730.10">
    <property type="entry name" value="AP2/ERF domain"/>
    <property type="match status" value="1"/>
</dbReference>
<dbReference type="SMART" id="SM00380">
    <property type="entry name" value="AP2"/>
    <property type="match status" value="1"/>
</dbReference>
<evidence type="ECO:0000313" key="9">
    <source>
        <dbReference type="Proteomes" id="UP001140206"/>
    </source>
</evidence>
<evidence type="ECO:0000256" key="3">
    <source>
        <dbReference type="ARBA" id="ARBA00023125"/>
    </source>
</evidence>
<dbReference type="InterPro" id="IPR036955">
    <property type="entry name" value="AP2/ERF_dom_sf"/>
</dbReference>
<keyword evidence="9" id="KW-1185">Reference proteome</keyword>
<dbReference type="SUPFAM" id="SSF54171">
    <property type="entry name" value="DNA-binding domain"/>
    <property type="match status" value="1"/>
</dbReference>
<feature type="region of interest" description="Disordered" evidence="6">
    <location>
        <begin position="171"/>
        <end position="193"/>
    </location>
</feature>
<comment type="subcellular location">
    <subcellularLocation>
        <location evidence="1">Nucleus</location>
    </subcellularLocation>
</comment>
<dbReference type="Pfam" id="PF00847">
    <property type="entry name" value="AP2"/>
    <property type="match status" value="1"/>
</dbReference>
<keyword evidence="2" id="KW-0805">Transcription regulation</keyword>
<dbReference type="Proteomes" id="UP001140206">
    <property type="component" value="Chromosome 3"/>
</dbReference>
<evidence type="ECO:0000256" key="4">
    <source>
        <dbReference type="ARBA" id="ARBA00023163"/>
    </source>
</evidence>
<evidence type="ECO:0000256" key="1">
    <source>
        <dbReference type="ARBA" id="ARBA00004123"/>
    </source>
</evidence>
<evidence type="ECO:0000313" key="8">
    <source>
        <dbReference type="EMBL" id="KAJ4780043.1"/>
    </source>
</evidence>
<evidence type="ECO:0000259" key="7">
    <source>
        <dbReference type="PROSITE" id="PS51032"/>
    </source>
</evidence>
<organism evidence="8 9">
    <name type="scientific">Rhynchospora pubera</name>
    <dbReference type="NCBI Taxonomy" id="906938"/>
    <lineage>
        <taxon>Eukaryota</taxon>
        <taxon>Viridiplantae</taxon>
        <taxon>Streptophyta</taxon>
        <taxon>Embryophyta</taxon>
        <taxon>Tracheophyta</taxon>
        <taxon>Spermatophyta</taxon>
        <taxon>Magnoliopsida</taxon>
        <taxon>Liliopsida</taxon>
        <taxon>Poales</taxon>
        <taxon>Cyperaceae</taxon>
        <taxon>Cyperoideae</taxon>
        <taxon>Rhynchosporeae</taxon>
        <taxon>Rhynchospora</taxon>
    </lineage>
</organism>
<sequence>MKPHDPLISTSPPKPKTANPTKPPKKLSRHASKRIRIHCSDPDATDSSSSDSEPTSTRHLRRHVIQIEVSAVVPRQRKRSQLKKLSQVAPLIAPPLVGPDGERRFRGVRKRPWGKFAAEIRDPGQGKRVWIGTFDTAEAAASAYDWFAVKLQGEKAITNFPVKVVYPYTGEPSQERDSMASPIKSSSPDLSTSMSMDSVFGGYCEPVKGRAGDPQKSPDTVLPYCAEPDVGGWWEEGFGCALESPPPVDLSEIYLPFPELSEVELGEFDADLFSMEIGVN</sequence>
<evidence type="ECO:0000256" key="2">
    <source>
        <dbReference type="ARBA" id="ARBA00023015"/>
    </source>
</evidence>
<evidence type="ECO:0000256" key="6">
    <source>
        <dbReference type="SAM" id="MobiDB-lite"/>
    </source>
</evidence>
<dbReference type="InterPro" id="IPR050913">
    <property type="entry name" value="AP2/ERF_ERF"/>
</dbReference>
<feature type="domain" description="AP2/ERF" evidence="7">
    <location>
        <begin position="104"/>
        <end position="161"/>
    </location>
</feature>
<dbReference type="GO" id="GO:0003700">
    <property type="term" value="F:DNA-binding transcription factor activity"/>
    <property type="evidence" value="ECO:0007669"/>
    <property type="project" value="InterPro"/>
</dbReference>
<accession>A0AAV8EFL4</accession>
<protein>
    <submittedName>
        <fullName evidence="8">Ethylene-responsive transcription factor 2</fullName>
    </submittedName>
</protein>
<dbReference type="PANTHER" id="PTHR31194">
    <property type="entry name" value="SHN SHINE , DNA BINDING / TRANSCRIPTION FACTOR"/>
    <property type="match status" value="1"/>
</dbReference>
<feature type="compositionally biased region" description="Low complexity" evidence="6">
    <location>
        <begin position="45"/>
        <end position="57"/>
    </location>
</feature>
<reference evidence="8" key="1">
    <citation type="submission" date="2022-08" db="EMBL/GenBank/DDBJ databases">
        <authorList>
            <person name="Marques A."/>
        </authorList>
    </citation>
    <scope>NUCLEOTIDE SEQUENCE</scope>
    <source>
        <strain evidence="8">RhyPub2mFocal</strain>
        <tissue evidence="8">Leaves</tissue>
    </source>
</reference>